<reference evidence="4 5" key="2">
    <citation type="submission" date="2017-10" db="EMBL/GenBank/DDBJ databases">
        <authorList>
            <person name="Banno H."/>
            <person name="Chua N.-H."/>
        </authorList>
    </citation>
    <scope>NUCLEOTIDE SEQUENCE [LARGE SCALE GENOMIC DNA]</scope>
    <source>
        <strain evidence="4 5">JK623</strain>
    </source>
</reference>
<dbReference type="Gene3D" id="3.40.50.2000">
    <property type="entry name" value="Glycogen Phosphorylase B"/>
    <property type="match status" value="2"/>
</dbReference>
<name>A0A2G3E681_9FIRM</name>
<dbReference type="AlphaFoldDB" id="A0A2G3E681"/>
<evidence type="ECO:0000256" key="1">
    <source>
        <dbReference type="ARBA" id="ARBA00022679"/>
    </source>
</evidence>
<gene>
    <name evidence="4" type="ORF">CSX02_00770</name>
</gene>
<evidence type="ECO:0008006" key="6">
    <source>
        <dbReference type="Google" id="ProtNLM"/>
    </source>
</evidence>
<proteinExistence type="predicted"/>
<feature type="domain" description="Glucosyltransferase 3-like N-terminal" evidence="2">
    <location>
        <begin position="2"/>
        <end position="153"/>
    </location>
</feature>
<dbReference type="Proteomes" id="UP000224563">
    <property type="component" value="Unassembled WGS sequence"/>
</dbReference>
<dbReference type="EMBL" id="PDYG01000003">
    <property type="protein sequence ID" value="PHU38711.1"/>
    <property type="molecule type" value="Genomic_DNA"/>
</dbReference>
<keyword evidence="1" id="KW-0808">Transferase</keyword>
<dbReference type="InterPro" id="IPR058592">
    <property type="entry name" value="Gtf3_C"/>
</dbReference>
<dbReference type="SUPFAM" id="SSF53756">
    <property type="entry name" value="UDP-Glycosyltransferase/glycogen phosphorylase"/>
    <property type="match status" value="1"/>
</dbReference>
<dbReference type="InterPro" id="IPR058591">
    <property type="entry name" value="Gtf3_N"/>
</dbReference>
<dbReference type="PIRSF" id="PIRSF007023">
    <property type="entry name" value="UDP-Galf_transf"/>
    <property type="match status" value="1"/>
</dbReference>
<evidence type="ECO:0000259" key="3">
    <source>
        <dbReference type="Pfam" id="PF26337"/>
    </source>
</evidence>
<comment type="caution">
    <text evidence="4">The sequence shown here is derived from an EMBL/GenBank/DDBJ whole genome shotgun (WGS) entry which is preliminary data.</text>
</comment>
<sequence>MNVHVTNLYNIGGTATLAQHGVMDVAKRLGYHEMAFSWYPFNIDNWTELSHRQDGIIAPLHFGDVVILQYPNWISLNYDGAFVDRVKAYHDTKLIIFLEDLQYLLFQSEPFILEWEIGILNHADVLILPSEKMYQFLLEHGLKSEIKIVYQTIWEMPGETCYRNHEPRRHMIFTGAFDRFPFLHDYHGKTRITLFTNDQPARENDESFVWVGGRSPKDLMGEISEGGFGLVWAEEQYFESYYSLNQPHKIGFCLASGIPVIIRKGSVHESFVRENGLGFVVDSLEEADEKVQSITDDEFRQLYQNVANIQQLLLQGAYTTRTLQEAVIAALEK</sequence>
<keyword evidence="5" id="KW-1185">Reference proteome</keyword>
<protein>
    <recommendedName>
        <fullName evidence="6">Glucosyltransferase 3</fullName>
    </recommendedName>
</protein>
<accession>A0A2G3E681</accession>
<dbReference type="Pfam" id="PF26334">
    <property type="entry name" value="Gtf3_N"/>
    <property type="match status" value="1"/>
</dbReference>
<evidence type="ECO:0000313" key="4">
    <source>
        <dbReference type="EMBL" id="PHU38711.1"/>
    </source>
</evidence>
<evidence type="ECO:0000259" key="2">
    <source>
        <dbReference type="Pfam" id="PF26334"/>
    </source>
</evidence>
<feature type="domain" description="Glucosyltransferase 3-like C-terminal" evidence="3">
    <location>
        <begin position="171"/>
        <end position="326"/>
    </location>
</feature>
<reference evidence="4 5" key="1">
    <citation type="submission" date="2017-10" db="EMBL/GenBank/DDBJ databases">
        <title>Resolving the taxonomy of Roseburia spp., Eubacterium rectale and Agathobacter spp. through phylogenomic analysis.</title>
        <authorList>
            <person name="Sheridan P.O."/>
            <person name="Walker A.W."/>
            <person name="Duncan S.H."/>
            <person name="Scott K.P."/>
            <person name="Toole P.W.O."/>
            <person name="Luis P."/>
            <person name="Flint H.J."/>
        </authorList>
    </citation>
    <scope>NUCLEOTIDE SEQUENCE [LARGE SCALE GENOMIC DNA]</scope>
    <source>
        <strain evidence="4 5">JK623</strain>
    </source>
</reference>
<evidence type="ECO:0000313" key="5">
    <source>
        <dbReference type="Proteomes" id="UP000224563"/>
    </source>
</evidence>
<organism evidence="4 5">
    <name type="scientific">Agathobacter ruminis</name>
    <dbReference type="NCBI Taxonomy" id="1712665"/>
    <lineage>
        <taxon>Bacteria</taxon>
        <taxon>Bacillati</taxon>
        <taxon>Bacillota</taxon>
        <taxon>Clostridia</taxon>
        <taxon>Lachnospirales</taxon>
        <taxon>Lachnospiraceae</taxon>
        <taxon>Agathobacter</taxon>
    </lineage>
</organism>
<dbReference type="Pfam" id="PF26337">
    <property type="entry name" value="Gtf3_C"/>
    <property type="match status" value="1"/>
</dbReference>
<dbReference type="RefSeq" id="WP_051638008.1">
    <property type="nucleotide sequence ID" value="NZ_JANSWH010000066.1"/>
</dbReference>